<dbReference type="Proteomes" id="UP000076858">
    <property type="component" value="Unassembled WGS sequence"/>
</dbReference>
<feature type="region of interest" description="Disordered" evidence="1">
    <location>
        <begin position="1"/>
        <end position="47"/>
    </location>
</feature>
<feature type="compositionally biased region" description="Basic and acidic residues" evidence="1">
    <location>
        <begin position="7"/>
        <end position="47"/>
    </location>
</feature>
<dbReference type="AlphaFoldDB" id="A0A162D5T2"/>
<dbReference type="OrthoDB" id="7698527at2759"/>
<evidence type="ECO:0000313" key="3">
    <source>
        <dbReference type="Proteomes" id="UP000076858"/>
    </source>
</evidence>
<organism evidence="2 3">
    <name type="scientific">Daphnia magna</name>
    <dbReference type="NCBI Taxonomy" id="35525"/>
    <lineage>
        <taxon>Eukaryota</taxon>
        <taxon>Metazoa</taxon>
        <taxon>Ecdysozoa</taxon>
        <taxon>Arthropoda</taxon>
        <taxon>Crustacea</taxon>
        <taxon>Branchiopoda</taxon>
        <taxon>Diplostraca</taxon>
        <taxon>Cladocera</taxon>
        <taxon>Anomopoda</taxon>
        <taxon>Daphniidae</taxon>
        <taxon>Daphnia</taxon>
    </lineage>
</organism>
<feature type="non-terminal residue" evidence="2">
    <location>
        <position position="397"/>
    </location>
</feature>
<accession>A0A162D5T2</accession>
<evidence type="ECO:0000256" key="1">
    <source>
        <dbReference type="SAM" id="MobiDB-lite"/>
    </source>
</evidence>
<feature type="compositionally biased region" description="Basic and acidic residues" evidence="1">
    <location>
        <begin position="153"/>
        <end position="171"/>
    </location>
</feature>
<comment type="caution">
    <text evidence="2">The sequence shown here is derived from an EMBL/GenBank/DDBJ whole genome shotgun (WGS) entry which is preliminary data.</text>
</comment>
<gene>
    <name evidence="2" type="ORF">APZ42_028964</name>
</gene>
<sequence>MKKKRRLNEELKQQTKNDINKQSRLDVEAEGRRVKRVQEQEETKQNRLREQALRQQALREEENEEERHIRLQEKARRQQALCAVETYEERRDRLMEDKMRHPTHCKQETVEGRMSRASVDRLRHQMYLIVENHEEAEVRRELNREQMTTNRAAEIKKETEQRREESQLRMERLRQERQQDEELLRAMNAMEQAEIIPLETEKDRTFREELLAARNRVGVPRTHRAACKVLASEDHLAMLDCGEMNVTCGERNARHFKGERAADKKFTQCCGKGKVILHPPKQCPQPLAKVLQNNHSKAKVFMTMIRNYNSAHDFDSLRANISSPPGRGTYCFRIHGQVYHSTTPVDANTTNPKYTDLYFMDAAQASEFRGNFSSNGGCYRNLMEELDTMLQEKNPYA</sequence>
<dbReference type="STRING" id="35525.A0A162D5T2"/>
<name>A0A162D5T2_9CRUS</name>
<evidence type="ECO:0000313" key="2">
    <source>
        <dbReference type="EMBL" id="KZS07334.1"/>
    </source>
</evidence>
<dbReference type="PANTHER" id="PTHR45786:SF74">
    <property type="entry name" value="ATP-DEPENDENT DNA HELICASE"/>
    <property type="match status" value="1"/>
</dbReference>
<protein>
    <submittedName>
        <fullName evidence="2">Uncharacterized protein</fullName>
    </submittedName>
</protein>
<reference evidence="2 3" key="1">
    <citation type="submission" date="2016-03" db="EMBL/GenBank/DDBJ databases">
        <title>EvidentialGene: Evidence-directed Construction of Genes on Genomes.</title>
        <authorList>
            <person name="Gilbert D.G."/>
            <person name="Choi J.-H."/>
            <person name="Mockaitis K."/>
            <person name="Colbourne J."/>
            <person name="Pfrender M."/>
        </authorList>
    </citation>
    <scope>NUCLEOTIDE SEQUENCE [LARGE SCALE GENOMIC DNA]</scope>
    <source>
        <strain evidence="2 3">Xinb3</strain>
        <tissue evidence="2">Complete organism</tissue>
    </source>
</reference>
<dbReference type="EMBL" id="LRGB01002486">
    <property type="protein sequence ID" value="KZS07334.1"/>
    <property type="molecule type" value="Genomic_DNA"/>
</dbReference>
<proteinExistence type="predicted"/>
<keyword evidence="3" id="KW-1185">Reference proteome</keyword>
<dbReference type="PANTHER" id="PTHR45786">
    <property type="entry name" value="DNA BINDING PROTEIN-LIKE"/>
    <property type="match status" value="1"/>
</dbReference>
<feature type="region of interest" description="Disordered" evidence="1">
    <location>
        <begin position="140"/>
        <end position="171"/>
    </location>
</feature>